<dbReference type="Pfam" id="PF13470">
    <property type="entry name" value="PIN_3"/>
    <property type="match status" value="1"/>
</dbReference>
<evidence type="ECO:0000256" key="3">
    <source>
        <dbReference type="ARBA" id="ARBA00022801"/>
    </source>
</evidence>
<dbReference type="GO" id="GO:0004518">
    <property type="term" value="F:nuclease activity"/>
    <property type="evidence" value="ECO:0007669"/>
    <property type="project" value="UniProtKB-KW"/>
</dbReference>
<dbReference type="EMBL" id="SSTM01000011">
    <property type="protein sequence ID" value="TJW09442.1"/>
    <property type="molecule type" value="Genomic_DNA"/>
</dbReference>
<gene>
    <name evidence="6" type="ORF">E5982_09515</name>
</gene>
<dbReference type="SUPFAM" id="SSF88723">
    <property type="entry name" value="PIN domain-like"/>
    <property type="match status" value="1"/>
</dbReference>
<dbReference type="Proteomes" id="UP000309454">
    <property type="component" value="Unassembled WGS sequence"/>
</dbReference>
<accession>A0A4T9T5P1</accession>
<dbReference type="AlphaFoldDB" id="A0A4T9T5P1"/>
<dbReference type="InterPro" id="IPR002716">
    <property type="entry name" value="PIN_dom"/>
</dbReference>
<organism evidence="6 7">
    <name type="scientific">Parvibacter caecicola</name>
    <dbReference type="NCBI Taxonomy" id="747645"/>
    <lineage>
        <taxon>Bacteria</taxon>
        <taxon>Bacillati</taxon>
        <taxon>Actinomycetota</taxon>
        <taxon>Coriobacteriia</taxon>
        <taxon>Coriobacteriales</taxon>
        <taxon>Coriobacteriaceae</taxon>
        <taxon>Parvibacter</taxon>
    </lineage>
</organism>
<dbReference type="Gene3D" id="3.40.50.1010">
    <property type="entry name" value="5'-nuclease"/>
    <property type="match status" value="1"/>
</dbReference>
<dbReference type="InterPro" id="IPR029060">
    <property type="entry name" value="PIN-like_dom_sf"/>
</dbReference>
<evidence type="ECO:0000256" key="2">
    <source>
        <dbReference type="ARBA" id="ARBA00022723"/>
    </source>
</evidence>
<reference evidence="6 7" key="1">
    <citation type="submission" date="2019-04" db="EMBL/GenBank/DDBJ databases">
        <title>Microbes associate with the intestines of laboratory mice.</title>
        <authorList>
            <person name="Navarre W."/>
            <person name="Wong E."/>
            <person name="Huang K.C."/>
            <person name="Tropini C."/>
            <person name="Ng K."/>
            <person name="Yu B."/>
        </authorList>
    </citation>
    <scope>NUCLEOTIDE SEQUENCE [LARGE SCALE GENOMIC DNA]</scope>
    <source>
        <strain evidence="6 7">NM48_B13</strain>
    </source>
</reference>
<dbReference type="OrthoDB" id="3232645at2"/>
<dbReference type="GO" id="GO:0016787">
    <property type="term" value="F:hydrolase activity"/>
    <property type="evidence" value="ECO:0007669"/>
    <property type="project" value="UniProtKB-KW"/>
</dbReference>
<sequence length="149" mass="17098">MDLMLDTNILLDHIGRREPFYELSRRACLLGIYGEARTYITASMVTDLFYLLRKDFGSCEAQRMIEEDLSFLKVVGVSADDVADALSQKWADFEDCLVACCAKKIGADYIITRNPKDFQRSPVKALTPQQLFDELDARGIVYREIIWEE</sequence>
<evidence type="ECO:0000313" key="6">
    <source>
        <dbReference type="EMBL" id="TJW09442.1"/>
    </source>
</evidence>
<keyword evidence="2" id="KW-0479">Metal-binding</keyword>
<evidence type="ECO:0000259" key="5">
    <source>
        <dbReference type="Pfam" id="PF13470"/>
    </source>
</evidence>
<name>A0A4T9T5P1_9ACTN</name>
<keyword evidence="3" id="KW-0378">Hydrolase</keyword>
<evidence type="ECO:0000256" key="1">
    <source>
        <dbReference type="ARBA" id="ARBA00022722"/>
    </source>
</evidence>
<comment type="caution">
    <text evidence="6">The sequence shown here is derived from an EMBL/GenBank/DDBJ whole genome shotgun (WGS) entry which is preliminary data.</text>
</comment>
<protein>
    <submittedName>
        <fullName evidence="6">PIN domain-containing protein</fullName>
    </submittedName>
</protein>
<keyword evidence="7" id="KW-1185">Reference proteome</keyword>
<dbReference type="CDD" id="cd09854">
    <property type="entry name" value="PIN_VapC-like"/>
    <property type="match status" value="1"/>
</dbReference>
<evidence type="ECO:0000313" key="7">
    <source>
        <dbReference type="Proteomes" id="UP000309454"/>
    </source>
</evidence>
<evidence type="ECO:0000256" key="4">
    <source>
        <dbReference type="ARBA" id="ARBA00022842"/>
    </source>
</evidence>
<feature type="domain" description="PIN" evidence="5">
    <location>
        <begin position="3"/>
        <end position="114"/>
    </location>
</feature>
<proteinExistence type="predicted"/>
<keyword evidence="4" id="KW-0460">Magnesium</keyword>
<keyword evidence="1" id="KW-0540">Nuclease</keyword>
<dbReference type="RefSeq" id="WP_136846237.1">
    <property type="nucleotide sequence ID" value="NZ_CAOKAH010000016.1"/>
</dbReference>
<dbReference type="GO" id="GO:0046872">
    <property type="term" value="F:metal ion binding"/>
    <property type="evidence" value="ECO:0007669"/>
    <property type="project" value="UniProtKB-KW"/>
</dbReference>